<feature type="domain" description="RNase H type-1" evidence="1">
    <location>
        <begin position="40"/>
        <end position="169"/>
    </location>
</feature>
<keyword evidence="3" id="KW-1185">Reference proteome</keyword>
<dbReference type="GO" id="GO:0003676">
    <property type="term" value="F:nucleic acid binding"/>
    <property type="evidence" value="ECO:0007669"/>
    <property type="project" value="InterPro"/>
</dbReference>
<accession>A0A151TRP6</accession>
<dbReference type="EC" id="3.1.26.4" evidence="2"/>
<dbReference type="Gene3D" id="3.30.420.10">
    <property type="entry name" value="Ribonuclease H-like superfamily/Ribonuclease H"/>
    <property type="match status" value="1"/>
</dbReference>
<evidence type="ECO:0000313" key="2">
    <source>
        <dbReference type="EMBL" id="KYP69728.1"/>
    </source>
</evidence>
<name>A0A151TRP6_CAJCA</name>
<evidence type="ECO:0000259" key="1">
    <source>
        <dbReference type="PROSITE" id="PS50879"/>
    </source>
</evidence>
<dbReference type="Pfam" id="PF13456">
    <property type="entry name" value="RVT_3"/>
    <property type="match status" value="1"/>
</dbReference>
<dbReference type="GO" id="GO:0004523">
    <property type="term" value="F:RNA-DNA hybrid ribonuclease activity"/>
    <property type="evidence" value="ECO:0007669"/>
    <property type="project" value="UniProtKB-EC"/>
</dbReference>
<organism evidence="2 3">
    <name type="scientific">Cajanus cajan</name>
    <name type="common">Pigeon pea</name>
    <name type="synonym">Cajanus indicus</name>
    <dbReference type="NCBI Taxonomy" id="3821"/>
    <lineage>
        <taxon>Eukaryota</taxon>
        <taxon>Viridiplantae</taxon>
        <taxon>Streptophyta</taxon>
        <taxon>Embryophyta</taxon>
        <taxon>Tracheophyta</taxon>
        <taxon>Spermatophyta</taxon>
        <taxon>Magnoliopsida</taxon>
        <taxon>eudicotyledons</taxon>
        <taxon>Gunneridae</taxon>
        <taxon>Pentapetalae</taxon>
        <taxon>rosids</taxon>
        <taxon>fabids</taxon>
        <taxon>Fabales</taxon>
        <taxon>Fabaceae</taxon>
        <taxon>Papilionoideae</taxon>
        <taxon>50 kb inversion clade</taxon>
        <taxon>NPAAA clade</taxon>
        <taxon>indigoferoid/millettioid clade</taxon>
        <taxon>Phaseoleae</taxon>
        <taxon>Cajanus</taxon>
    </lineage>
</organism>
<dbReference type="Gramene" id="C.cajan_08676.t">
    <property type="protein sequence ID" value="C.cajan_08676.t.cds1"/>
    <property type="gene ID" value="C.cajan_08676"/>
</dbReference>
<dbReference type="STRING" id="3821.A0A151TRP6"/>
<gene>
    <name evidence="2" type="ORF">KK1_008929</name>
</gene>
<sequence length="211" mass="23649">MVAWSVELSEFDVSFEPRGPIKSQHLTDFVNELTPPGRFEDEPWTMHVDGSSNAQGSGASIILASPSGITIEQSLRFSFRASNNQAEYEALLAGMRLATEIGLKKVRCWTDSKIVAEQVIDNFQVKDSNLLQYYHLFQKLKDDFTEVQIRHVLQSNNERADQLARLASSQKPGQLRTTIHLEIPSPSVTVECMAADTQTSTWMTAIQSFIV</sequence>
<dbReference type="PANTHER" id="PTHR48475:SF2">
    <property type="entry name" value="RIBONUCLEASE H"/>
    <property type="match status" value="1"/>
</dbReference>
<dbReference type="Proteomes" id="UP000075243">
    <property type="component" value="Chromosome 3"/>
</dbReference>
<dbReference type="SUPFAM" id="SSF53098">
    <property type="entry name" value="Ribonuclease H-like"/>
    <property type="match status" value="1"/>
</dbReference>
<dbReference type="CDD" id="cd09279">
    <property type="entry name" value="RNase_HI_like"/>
    <property type="match status" value="1"/>
</dbReference>
<reference evidence="2 3" key="1">
    <citation type="journal article" date="2012" name="Nat. Biotechnol.">
        <title>Draft genome sequence of pigeonpea (Cajanus cajan), an orphan legume crop of resource-poor farmers.</title>
        <authorList>
            <person name="Varshney R.K."/>
            <person name="Chen W."/>
            <person name="Li Y."/>
            <person name="Bharti A.K."/>
            <person name="Saxena R.K."/>
            <person name="Schlueter J.A."/>
            <person name="Donoghue M.T."/>
            <person name="Azam S."/>
            <person name="Fan G."/>
            <person name="Whaley A.M."/>
            <person name="Farmer A.D."/>
            <person name="Sheridan J."/>
            <person name="Iwata A."/>
            <person name="Tuteja R."/>
            <person name="Penmetsa R.V."/>
            <person name="Wu W."/>
            <person name="Upadhyaya H.D."/>
            <person name="Yang S.P."/>
            <person name="Shah T."/>
            <person name="Saxena K.B."/>
            <person name="Michael T."/>
            <person name="McCombie W.R."/>
            <person name="Yang B."/>
            <person name="Zhang G."/>
            <person name="Yang H."/>
            <person name="Wang J."/>
            <person name="Spillane C."/>
            <person name="Cook D.R."/>
            <person name="May G.D."/>
            <person name="Xu X."/>
            <person name="Jackson S.A."/>
        </authorList>
    </citation>
    <scope>NUCLEOTIDE SEQUENCE [LARGE SCALE GENOMIC DNA]</scope>
    <source>
        <strain evidence="3">cv. Asha</strain>
    </source>
</reference>
<dbReference type="PROSITE" id="PS50879">
    <property type="entry name" value="RNASE_H_1"/>
    <property type="match status" value="1"/>
</dbReference>
<protein>
    <submittedName>
        <fullName evidence="2">Uncharacterized protein Mb2253c family</fullName>
        <ecNumber evidence="2">3.1.26.4</ecNumber>
    </submittedName>
</protein>
<dbReference type="InterPro" id="IPR012337">
    <property type="entry name" value="RNaseH-like_sf"/>
</dbReference>
<evidence type="ECO:0000313" key="3">
    <source>
        <dbReference type="Proteomes" id="UP000075243"/>
    </source>
</evidence>
<dbReference type="EMBL" id="CM003605">
    <property type="protein sequence ID" value="KYP69728.1"/>
    <property type="molecule type" value="Genomic_DNA"/>
</dbReference>
<dbReference type="OMA" id="SICCELK"/>
<dbReference type="PANTHER" id="PTHR48475">
    <property type="entry name" value="RIBONUCLEASE H"/>
    <property type="match status" value="1"/>
</dbReference>
<keyword evidence="2" id="KW-0378">Hydrolase</keyword>
<dbReference type="InterPro" id="IPR036397">
    <property type="entry name" value="RNaseH_sf"/>
</dbReference>
<proteinExistence type="predicted"/>
<dbReference type="AlphaFoldDB" id="A0A151TRP6"/>
<dbReference type="InterPro" id="IPR002156">
    <property type="entry name" value="RNaseH_domain"/>
</dbReference>